<keyword evidence="4" id="KW-1185">Reference proteome</keyword>
<proteinExistence type="predicted"/>
<keyword evidence="2" id="KW-0472">Membrane</keyword>
<sequence>MEDGTQSTLTYRLPAQTTPFAPSGVGPSEGASGTLMTMPSSCSLSVFCRGLSYYVYSLNTAARDAHPLAGQRCLGVQDLATDSRRVGYNEECWPENYFALFDNEWGELNGAPRSGNEGGASTAAFPGDRCLAGWTVACTTTVTAGGGGRGGSGDGGRNVGLRNEKGVDVGWGKNGSVDGNGNGSWLDRAAVELYPQAWCCPPGQWTCATATAEGDRQAPQRLCQSYLTGSTGTPIWMYWDPAYDTLVPDGSTSSPFEAYTWTAEVPGESDPAFAATVFRKVFPLVLSSASGGGSGDSGSGVDSSTGSNTDPGEESSSSSSSSSSSLSQEVDVTITQIVTLEPFPRTTTLAAEQRNRRMEPDSGIGQLQQLQQLQPGEHVLTSRCLVSVLLGAILSTAVISFFGFALAYRLRRSRRRERRHRPLSSTTAASHTAKVPLKEDRKFEVGVGVGVGGLLQAHEGNTMERQG</sequence>
<reference evidence="3 4" key="1">
    <citation type="journal article" date="2024" name="Front Chem Biol">
        <title>Unveiling the potential of Daldinia eschscholtzii MFLUCC 19-0629 through bioactivity and bioinformatics studies for enhanced sustainable agriculture production.</title>
        <authorList>
            <person name="Brooks S."/>
            <person name="Weaver J.A."/>
            <person name="Klomchit A."/>
            <person name="Alharthi S.A."/>
            <person name="Onlamun T."/>
            <person name="Nurani R."/>
            <person name="Vong T.K."/>
            <person name="Alberti F."/>
            <person name="Greco C."/>
        </authorList>
    </citation>
    <scope>NUCLEOTIDE SEQUENCE [LARGE SCALE GENOMIC DNA]</scope>
    <source>
        <strain evidence="3">MFLUCC 19-0629</strain>
    </source>
</reference>
<keyword evidence="2" id="KW-1133">Transmembrane helix</keyword>
<feature type="compositionally biased region" description="Low complexity" evidence="1">
    <location>
        <begin position="315"/>
        <end position="327"/>
    </location>
</feature>
<dbReference type="EMBL" id="JBANMG010000005">
    <property type="protein sequence ID" value="KAK6952825.1"/>
    <property type="molecule type" value="Genomic_DNA"/>
</dbReference>
<accession>A0AAX6MJK7</accession>
<keyword evidence="2" id="KW-0812">Transmembrane</keyword>
<dbReference type="Proteomes" id="UP001369815">
    <property type="component" value="Unassembled WGS sequence"/>
</dbReference>
<dbReference type="AlphaFoldDB" id="A0AAX6MJK7"/>
<organism evidence="3 4">
    <name type="scientific">Daldinia eschscholtzii</name>
    <dbReference type="NCBI Taxonomy" id="292717"/>
    <lineage>
        <taxon>Eukaryota</taxon>
        <taxon>Fungi</taxon>
        <taxon>Dikarya</taxon>
        <taxon>Ascomycota</taxon>
        <taxon>Pezizomycotina</taxon>
        <taxon>Sordariomycetes</taxon>
        <taxon>Xylariomycetidae</taxon>
        <taxon>Xylariales</taxon>
        <taxon>Hypoxylaceae</taxon>
        <taxon>Daldinia</taxon>
    </lineage>
</organism>
<comment type="caution">
    <text evidence="3">The sequence shown here is derived from an EMBL/GenBank/DDBJ whole genome shotgun (WGS) entry which is preliminary data.</text>
</comment>
<evidence type="ECO:0000313" key="3">
    <source>
        <dbReference type="EMBL" id="KAK6952825.1"/>
    </source>
</evidence>
<evidence type="ECO:0000313" key="4">
    <source>
        <dbReference type="Proteomes" id="UP001369815"/>
    </source>
</evidence>
<name>A0AAX6MJK7_9PEZI</name>
<gene>
    <name evidence="3" type="ORF">Daesc_005119</name>
</gene>
<evidence type="ECO:0000256" key="2">
    <source>
        <dbReference type="SAM" id="Phobius"/>
    </source>
</evidence>
<protein>
    <submittedName>
        <fullName evidence="3">Uncharacterized protein</fullName>
    </submittedName>
</protein>
<feature type="region of interest" description="Disordered" evidence="1">
    <location>
        <begin position="415"/>
        <end position="435"/>
    </location>
</feature>
<feature type="region of interest" description="Disordered" evidence="1">
    <location>
        <begin position="289"/>
        <end position="328"/>
    </location>
</feature>
<feature type="transmembrane region" description="Helical" evidence="2">
    <location>
        <begin position="385"/>
        <end position="408"/>
    </location>
</feature>
<evidence type="ECO:0000256" key="1">
    <source>
        <dbReference type="SAM" id="MobiDB-lite"/>
    </source>
</evidence>